<comment type="caution">
    <text evidence="1">The sequence shown here is derived from an EMBL/GenBank/DDBJ whole genome shotgun (WGS) entry which is preliminary data.</text>
</comment>
<evidence type="ECO:0000313" key="1">
    <source>
        <dbReference type="EMBL" id="KKN72135.1"/>
    </source>
</evidence>
<gene>
    <name evidence="1" type="ORF">LCGC14_0414210</name>
</gene>
<name>A0A0F9ST14_9ZZZZ</name>
<sequence length="167" mass="19539">MIVLKQQNIRIVSEVQDEVIQWISRNMRELDAEAIEVATGQDVELILRLSLKSSPIRAWAFEKREKMPLCVFGVCTIPGHPGEGIPWMLGSDYLHKYPVSLYRLSRLYIGQMKDKFRYLENWVYAKDEVSVKYLEHFGFTLKVPVPWGIEGKLFHKFYWSVSECVNP</sequence>
<accession>A0A0F9ST14</accession>
<reference evidence="1" key="1">
    <citation type="journal article" date="2015" name="Nature">
        <title>Complex archaea that bridge the gap between prokaryotes and eukaryotes.</title>
        <authorList>
            <person name="Spang A."/>
            <person name="Saw J.H."/>
            <person name="Jorgensen S.L."/>
            <person name="Zaremba-Niedzwiedzka K."/>
            <person name="Martijn J."/>
            <person name="Lind A.E."/>
            <person name="van Eijk R."/>
            <person name="Schleper C."/>
            <person name="Guy L."/>
            <person name="Ettema T.J."/>
        </authorList>
    </citation>
    <scope>NUCLEOTIDE SEQUENCE</scope>
</reference>
<dbReference type="AlphaFoldDB" id="A0A0F9ST14"/>
<dbReference type="EMBL" id="LAZR01000369">
    <property type="protein sequence ID" value="KKN72135.1"/>
    <property type="molecule type" value="Genomic_DNA"/>
</dbReference>
<protein>
    <recommendedName>
        <fullName evidence="2">N-acetyltransferase domain-containing protein</fullName>
    </recommendedName>
</protein>
<evidence type="ECO:0008006" key="2">
    <source>
        <dbReference type="Google" id="ProtNLM"/>
    </source>
</evidence>
<proteinExistence type="predicted"/>
<organism evidence="1">
    <name type="scientific">marine sediment metagenome</name>
    <dbReference type="NCBI Taxonomy" id="412755"/>
    <lineage>
        <taxon>unclassified sequences</taxon>
        <taxon>metagenomes</taxon>
        <taxon>ecological metagenomes</taxon>
    </lineage>
</organism>